<keyword evidence="4" id="KW-0547">Nucleotide-binding</keyword>
<feature type="region of interest" description="Disordered" evidence="7">
    <location>
        <begin position="314"/>
        <end position="334"/>
    </location>
</feature>
<feature type="domain" description="Protein kinase" evidence="8">
    <location>
        <begin position="1"/>
        <end position="176"/>
    </location>
</feature>
<dbReference type="InterPro" id="IPR011009">
    <property type="entry name" value="Kinase-like_dom_sf"/>
</dbReference>
<dbReference type="PANTHER" id="PTHR24346">
    <property type="entry name" value="MAP/MICROTUBULE AFFINITY-REGULATING KINASE"/>
    <property type="match status" value="1"/>
</dbReference>
<evidence type="ECO:0000256" key="2">
    <source>
        <dbReference type="ARBA" id="ARBA00022527"/>
    </source>
</evidence>
<comment type="caution">
    <text evidence="9">The sequence shown here is derived from an EMBL/GenBank/DDBJ whole genome shotgun (WGS) entry which is preliminary data.</text>
</comment>
<dbReference type="Gene3D" id="1.10.510.10">
    <property type="entry name" value="Transferase(Phosphotransferase) domain 1"/>
    <property type="match status" value="1"/>
</dbReference>
<keyword evidence="3" id="KW-0808">Transferase</keyword>
<dbReference type="InterPro" id="IPR008271">
    <property type="entry name" value="Ser/Thr_kinase_AS"/>
</dbReference>
<dbReference type="Pfam" id="PF00069">
    <property type="entry name" value="Pkinase"/>
    <property type="match status" value="1"/>
</dbReference>
<evidence type="ECO:0000313" key="10">
    <source>
        <dbReference type="Proteomes" id="UP000785679"/>
    </source>
</evidence>
<reference evidence="9" key="1">
    <citation type="submission" date="2019-06" db="EMBL/GenBank/DDBJ databases">
        <authorList>
            <person name="Zheng W."/>
        </authorList>
    </citation>
    <scope>NUCLEOTIDE SEQUENCE</scope>
    <source>
        <strain evidence="9">QDHG01</strain>
    </source>
</reference>
<evidence type="ECO:0000256" key="7">
    <source>
        <dbReference type="SAM" id="MobiDB-lite"/>
    </source>
</evidence>
<dbReference type="PANTHER" id="PTHR24346:SF82">
    <property type="entry name" value="KP78A-RELATED"/>
    <property type="match status" value="1"/>
</dbReference>
<dbReference type="InterPro" id="IPR000719">
    <property type="entry name" value="Prot_kinase_dom"/>
</dbReference>
<evidence type="ECO:0000256" key="3">
    <source>
        <dbReference type="ARBA" id="ARBA00022679"/>
    </source>
</evidence>
<name>A0A8J8P118_HALGN</name>
<dbReference type="GO" id="GO:0004674">
    <property type="term" value="F:protein serine/threonine kinase activity"/>
    <property type="evidence" value="ECO:0007669"/>
    <property type="project" value="UniProtKB-KW"/>
</dbReference>
<keyword evidence="10" id="KW-1185">Reference proteome</keyword>
<evidence type="ECO:0000256" key="5">
    <source>
        <dbReference type="ARBA" id="ARBA00022777"/>
    </source>
</evidence>
<dbReference type="PROSITE" id="PS50011">
    <property type="entry name" value="PROTEIN_KINASE_DOM"/>
    <property type="match status" value="1"/>
</dbReference>
<dbReference type="SUPFAM" id="SSF56112">
    <property type="entry name" value="Protein kinase-like (PK-like)"/>
    <property type="match status" value="1"/>
</dbReference>
<dbReference type="CDD" id="cd14003">
    <property type="entry name" value="STKc_AMPK-like"/>
    <property type="match status" value="1"/>
</dbReference>
<dbReference type="GO" id="GO:0035556">
    <property type="term" value="P:intracellular signal transduction"/>
    <property type="evidence" value="ECO:0007669"/>
    <property type="project" value="TreeGrafter"/>
</dbReference>
<dbReference type="EMBL" id="RRYP01002337">
    <property type="protein sequence ID" value="TNV84883.1"/>
    <property type="molecule type" value="Genomic_DNA"/>
</dbReference>
<feature type="compositionally biased region" description="Polar residues" evidence="7">
    <location>
        <begin position="256"/>
        <end position="271"/>
    </location>
</feature>
<comment type="subunit">
    <text evidence="1">Monomer.</text>
</comment>
<evidence type="ECO:0000313" key="9">
    <source>
        <dbReference type="EMBL" id="TNV84883.1"/>
    </source>
</evidence>
<keyword evidence="5" id="KW-0418">Kinase</keyword>
<feature type="compositionally biased region" description="Basic and acidic residues" evidence="7">
    <location>
        <begin position="320"/>
        <end position="334"/>
    </location>
</feature>
<dbReference type="GO" id="GO:0005524">
    <property type="term" value="F:ATP binding"/>
    <property type="evidence" value="ECO:0007669"/>
    <property type="project" value="UniProtKB-KW"/>
</dbReference>
<keyword evidence="2" id="KW-0723">Serine/threonine-protein kinase</keyword>
<sequence length="819" mass="90677">MEYSAGGELFDYIVKHQRLTEKQACKFYQELISGIEYLHKSGVCHRDLKPENLLLDYDKTLKIVDFGLSNMYERGETLKTACGSPCYAAPEMIAGKRYNGLQTDIWSSGVVLYAMICGYLPFEDPKTSQLYKKILSADYQIPKFVSNEGRDLLTRILNTDPEERATIATIRQHPWFKQVAPPTDREPGLYPGLQKMPFNQDLLRQIVEEYDFETEYSIKCLEANRHNHITATYHLINKRNKKSLALKETIQPISFNQTQYNSKSPVDTAQGGNRGGRHSRKKFIDPLNQTMPIGTGLANNLKVNNMMIGGPNTTINAAEGSHHRDMSLDDEKGNRRQNINTAGIQNGGTKADIIASRMANQSKSPDRYIIANNLVVNLAGTPANEMNQTQYHIAGNTSVNMSNASSHGGKIITNKVQGGSIFPSTTTATTANSLTEKHQQHMSEQQHQKRLSGLEPIGPPPQTMHQRFRSLNYPHNPMSPTSQQQQANNLKLNLPLKYLKNNIPVINGGQKQKQQFSNTKTNWHQGQFDNLNKTAMINFQAIQGPNGSQRVSQVQQQLNGDHQLQLLATKRPRIPPQLFQQVVMVGPNGAAMGTAANGKLNQTMTVGQAEIIQHPNTKRGKTSSRDVTPPDHRQTIIQSPQPIMRGNNVSALGSPSLSIGDNNYAVMGRGITPSSEYSGATIIAQGNPMAAANQTAAIVSMTKMYKTAFKSNTNNAVLSGGTVTPLPEANGRTNTALGYKQTTNQGVAMHHPQPPKQNNMMLPTNQNGGGSILAQSANVSQVQSRHSERRDSSQIVTNFRQNHQRRPQLSIDYQTILQL</sequence>
<proteinExistence type="predicted"/>
<dbReference type="GO" id="GO:0005737">
    <property type="term" value="C:cytoplasm"/>
    <property type="evidence" value="ECO:0007669"/>
    <property type="project" value="TreeGrafter"/>
</dbReference>
<gene>
    <name evidence="9" type="ORF">FGO68_gene1393</name>
</gene>
<evidence type="ECO:0000259" key="8">
    <source>
        <dbReference type="PROSITE" id="PS50011"/>
    </source>
</evidence>
<dbReference type="OrthoDB" id="504170at2759"/>
<accession>A0A8J8P118</accession>
<evidence type="ECO:0000256" key="6">
    <source>
        <dbReference type="ARBA" id="ARBA00022840"/>
    </source>
</evidence>
<dbReference type="SMART" id="SM00220">
    <property type="entry name" value="S_TKc"/>
    <property type="match status" value="1"/>
</dbReference>
<evidence type="ECO:0000256" key="1">
    <source>
        <dbReference type="ARBA" id="ARBA00011245"/>
    </source>
</evidence>
<evidence type="ECO:0000256" key="4">
    <source>
        <dbReference type="ARBA" id="ARBA00022741"/>
    </source>
</evidence>
<feature type="region of interest" description="Disordered" evidence="7">
    <location>
        <begin position="256"/>
        <end position="282"/>
    </location>
</feature>
<protein>
    <recommendedName>
        <fullName evidence="8">Protein kinase domain-containing protein</fullName>
    </recommendedName>
</protein>
<dbReference type="FunFam" id="1.10.510.10:FF:000571">
    <property type="entry name" value="Maternal embryonic leucine zipper kinase"/>
    <property type="match status" value="1"/>
</dbReference>
<feature type="region of interest" description="Disordered" evidence="7">
    <location>
        <begin position="612"/>
        <end position="634"/>
    </location>
</feature>
<organism evidence="9 10">
    <name type="scientific">Halteria grandinella</name>
    <dbReference type="NCBI Taxonomy" id="5974"/>
    <lineage>
        <taxon>Eukaryota</taxon>
        <taxon>Sar</taxon>
        <taxon>Alveolata</taxon>
        <taxon>Ciliophora</taxon>
        <taxon>Intramacronucleata</taxon>
        <taxon>Spirotrichea</taxon>
        <taxon>Stichotrichia</taxon>
        <taxon>Sporadotrichida</taxon>
        <taxon>Halteriidae</taxon>
        <taxon>Halteria</taxon>
    </lineage>
</organism>
<dbReference type="Proteomes" id="UP000785679">
    <property type="component" value="Unassembled WGS sequence"/>
</dbReference>
<dbReference type="PROSITE" id="PS00108">
    <property type="entry name" value="PROTEIN_KINASE_ST"/>
    <property type="match status" value="1"/>
</dbReference>
<keyword evidence="6" id="KW-0067">ATP-binding</keyword>
<dbReference type="AlphaFoldDB" id="A0A8J8P118"/>